<evidence type="ECO:0000313" key="5">
    <source>
        <dbReference type="EMBL" id="KAG0143808.1"/>
    </source>
</evidence>
<comment type="caution">
    <text evidence="5">The sequence shown here is derived from an EMBL/GenBank/DDBJ whole genome shotgun (WGS) entry which is preliminary data.</text>
</comment>
<keyword evidence="2" id="KW-0597">Phosphoprotein</keyword>
<dbReference type="PANTHER" id="PTHR10194">
    <property type="entry name" value="RAS GTPASE-ACTIVATING PROTEINS"/>
    <property type="match status" value="1"/>
</dbReference>
<dbReference type="PROSITE" id="PS00509">
    <property type="entry name" value="RAS_GTPASE_ACTIV_1"/>
    <property type="match status" value="1"/>
</dbReference>
<feature type="compositionally biased region" description="Basic residues" evidence="3">
    <location>
        <begin position="16"/>
        <end position="32"/>
    </location>
</feature>
<dbReference type="Gene3D" id="2.30.29.30">
    <property type="entry name" value="Pleckstrin-homology domain (PH domain)/Phosphotyrosine-binding domain (PTB)"/>
    <property type="match status" value="1"/>
</dbReference>
<feature type="region of interest" description="Disordered" evidence="3">
    <location>
        <begin position="1"/>
        <end position="50"/>
    </location>
</feature>
<dbReference type="PROSITE" id="PS50018">
    <property type="entry name" value="RAS_GTPASE_ACTIV_2"/>
    <property type="match status" value="1"/>
</dbReference>
<feature type="region of interest" description="Disordered" evidence="3">
    <location>
        <begin position="160"/>
        <end position="193"/>
    </location>
</feature>
<dbReference type="InterPro" id="IPR001936">
    <property type="entry name" value="RasGAP_dom"/>
</dbReference>
<dbReference type="SUPFAM" id="SSF48350">
    <property type="entry name" value="GTPase activation domain, GAP"/>
    <property type="match status" value="1"/>
</dbReference>
<reference evidence="5" key="1">
    <citation type="submission" date="2013-11" db="EMBL/GenBank/DDBJ databases">
        <title>Genome sequence of the fusiform rust pathogen reveals effectors for host alternation and coevolution with pine.</title>
        <authorList>
            <consortium name="DOE Joint Genome Institute"/>
            <person name="Smith K."/>
            <person name="Pendleton A."/>
            <person name="Kubisiak T."/>
            <person name="Anderson C."/>
            <person name="Salamov A."/>
            <person name="Aerts A."/>
            <person name="Riley R."/>
            <person name="Clum A."/>
            <person name="Lindquist E."/>
            <person name="Ence D."/>
            <person name="Campbell M."/>
            <person name="Kronenberg Z."/>
            <person name="Feau N."/>
            <person name="Dhillon B."/>
            <person name="Hamelin R."/>
            <person name="Burleigh J."/>
            <person name="Smith J."/>
            <person name="Yandell M."/>
            <person name="Nelson C."/>
            <person name="Grigoriev I."/>
            <person name="Davis J."/>
        </authorList>
    </citation>
    <scope>NUCLEOTIDE SEQUENCE</scope>
    <source>
        <strain evidence="5">G11</strain>
    </source>
</reference>
<dbReference type="GO" id="GO:0005096">
    <property type="term" value="F:GTPase activator activity"/>
    <property type="evidence" value="ECO:0007669"/>
    <property type="project" value="UniProtKB-KW"/>
</dbReference>
<dbReference type="InterPro" id="IPR023152">
    <property type="entry name" value="RasGAP_CS"/>
</dbReference>
<dbReference type="InterPro" id="IPR039360">
    <property type="entry name" value="Ras_GTPase"/>
</dbReference>
<evidence type="ECO:0000256" key="2">
    <source>
        <dbReference type="ARBA" id="ARBA00022553"/>
    </source>
</evidence>
<accession>A0A9P6NGX4</accession>
<evidence type="ECO:0000256" key="3">
    <source>
        <dbReference type="SAM" id="MobiDB-lite"/>
    </source>
</evidence>
<evidence type="ECO:0000313" key="6">
    <source>
        <dbReference type="Proteomes" id="UP000886653"/>
    </source>
</evidence>
<keyword evidence="1" id="KW-0343">GTPase activation</keyword>
<dbReference type="Gene3D" id="1.10.506.10">
    <property type="entry name" value="GTPase Activation - p120gap, domain 1"/>
    <property type="match status" value="2"/>
</dbReference>
<proteinExistence type="predicted"/>
<dbReference type="InterPro" id="IPR008936">
    <property type="entry name" value="Rho_GTPase_activation_prot"/>
</dbReference>
<feature type="compositionally biased region" description="Gly residues" evidence="3">
    <location>
        <begin position="265"/>
        <end position="275"/>
    </location>
</feature>
<dbReference type="PANTHER" id="PTHR10194:SF142">
    <property type="entry name" value="NEUROFIBROMIN"/>
    <property type="match status" value="1"/>
</dbReference>
<dbReference type="Pfam" id="PF00616">
    <property type="entry name" value="RasGAP"/>
    <property type="match status" value="1"/>
</dbReference>
<evidence type="ECO:0000259" key="4">
    <source>
        <dbReference type="PROSITE" id="PS50018"/>
    </source>
</evidence>
<feature type="compositionally biased region" description="Low complexity" evidence="3">
    <location>
        <begin position="243"/>
        <end position="257"/>
    </location>
</feature>
<dbReference type="Pfam" id="PF13716">
    <property type="entry name" value="CRAL_TRIO_2"/>
    <property type="match status" value="1"/>
</dbReference>
<feature type="domain" description="Ras-GAP" evidence="4">
    <location>
        <begin position="1409"/>
        <end position="1600"/>
    </location>
</feature>
<dbReference type="OrthoDB" id="28245at2759"/>
<feature type="region of interest" description="Disordered" evidence="3">
    <location>
        <begin position="242"/>
        <end position="281"/>
    </location>
</feature>
<protein>
    <recommendedName>
        <fullName evidence="4">Ras-GAP domain-containing protein</fullName>
    </recommendedName>
</protein>
<dbReference type="EMBL" id="MU167310">
    <property type="protein sequence ID" value="KAG0143808.1"/>
    <property type="molecule type" value="Genomic_DNA"/>
</dbReference>
<dbReference type="SUPFAM" id="SSF48371">
    <property type="entry name" value="ARM repeat"/>
    <property type="match status" value="2"/>
</dbReference>
<dbReference type="Gene3D" id="3.40.525.10">
    <property type="entry name" value="CRAL-TRIO lipid binding domain"/>
    <property type="match status" value="1"/>
</dbReference>
<name>A0A9P6NGX4_9BASI</name>
<organism evidence="5 6">
    <name type="scientific">Cronartium quercuum f. sp. fusiforme G11</name>
    <dbReference type="NCBI Taxonomy" id="708437"/>
    <lineage>
        <taxon>Eukaryota</taxon>
        <taxon>Fungi</taxon>
        <taxon>Dikarya</taxon>
        <taxon>Basidiomycota</taxon>
        <taxon>Pucciniomycotina</taxon>
        <taxon>Pucciniomycetes</taxon>
        <taxon>Pucciniales</taxon>
        <taxon>Coleosporiaceae</taxon>
        <taxon>Cronartium</taxon>
    </lineage>
</organism>
<dbReference type="Proteomes" id="UP000886653">
    <property type="component" value="Unassembled WGS sequence"/>
</dbReference>
<dbReference type="InterPro" id="IPR016024">
    <property type="entry name" value="ARM-type_fold"/>
</dbReference>
<sequence>MDASYGRESTGSLVGHQHHHQHSHQHFLHHSLHTPSSLPPASVPIGSPSPSTISEDKLIDALINKIMAKLSNQADPHLSPLETDELIRQSCSSLFEMCRQRLPFVIHKLLQELDSPSHPFTSDEQTGLVDHLRTQLFVIKILSYCMSYHWAWHREQTVKKISPNSQPPSPAHTHSKSSASTSNTDWSDPPPLDDNLAKQLVATISFFLKEHQRFEDAGAALGPIGSTANNQYHLAELNRKPSLHSNNQHHPNNNNSPAQPRGAIGAMGGGPGIGSGSSDPDEKPIVPSLMIEILAQVAKICFFVSASNWTIVLGKIKNRIAYWSGPEEFPDRSETRLLEFCSLNRARLSSIIRELSAQFVHLKRAAQSDIALALRRSIWNWIETYPIEYVALVRSNGRLEGAPDVLFDVAHGLSENGKKRTYTWPMMSMLLAVCPDIVLKIAAGDRNRSQVTARKAAFIESLRKNLKTVKLADVATACCVDLCKAATFSPKTTAEGPGLRLLALDLVSDLNSRLLDPSKPFTNAEGQVEITLMSEALAALFKLDRHYVNSALLDKCLSRHSFPPFQIAFIQACSKLASKPLAESNGHLSIAAIAAATAAPPPEDETDPDNMSNWNVKLQELYPLIAPLLRGVFMSAVIELDPSSPLARLNAKTSAEDTTHRHEIIRAVLNLWSQDCRLAFYQAPKQVWANSAGGGRSSHDLQAWLTSGGQASPDDMEMFVYLTTFLLDGRNPRSVRKSAMDVLKAYYQPVPPSLPTRRSGGLGLELELRNSLRHSRAIVGTAILRRLLETWAHREEEREVLHVFKAYLDRFREAVEESEKGNGSDSYLSTGANAADYAIFGHLLRLAIPLGLCTVDQYNLALLLRCSKEMISLMEKYPNVLKVVGLDSTMSSTQLAATVQGLPDDGKGLGGRVAQSKRARLVMRTLSLNSPLIYPLWDEALRRWKILSGLVGHRPFDDLPGDAPIQDSVAVSGGLSGEGVQENTNAWISISGLLTSTASFYDPSKPVKGQSIGQYIPPDFLPERFYAIPDRARNVDRYLQEMVDLLVADDLRMREGVKDALGTELSPSLFPILLKHLKSIVAHFFEADRPKPQSPFTHFIEQAISMLRLFFERLNETLPESACERVSELVIDFARYTNRLGNSGTNANTAANASVAEQGLASRIKYKMAQLCEMFVGRVVRNPVVKNQMIDYFLAWSSAVTLVSCVSAEDASRHRANRDLSMACLKALGAFYDGLKLHPRHRKPVGPGGVVYVRLFSRHFDYLTFLLAETAKLEAVAARSRREKLAIGGAVAGSRDPAAALQRELSSITRELSELAAFREQTMTCLVKLMGSNINPAFRYFVNMFHHPDTRIRQAQIQILRDVVRESGHMLPKLVRPSKVSGIDKLVDMICRPDLTLALAICKTCGSSDFEELTEIILNIFDCKKGVIKFLKAVIEKEVAETEHESTVFRGNSITTRLLTVFARAKGYDYLRNTLANLLLGLSNKPSEFSMDFDPHRASADDDEAARNLEQVTEAFLNVIAVSWKKLPSAIREICHHIATTVQERYPESVFTSIGGFIFLRFINPAIVSPEVIDLDLPNDTREIRRSLVMITRVLQALANNIRFGTREPAMKALNPFMAKNIYPMTRFLKDISSIDENVVIDDIPEVAPSGFEDGSTVALDEASRYVLHRFMYENLEKIGVELKSAQPTAFKHWHDGTEKLWPGMGQEIWVELQKVLAELGPPGSNDPDLPLGPAISGQEYYGLLAKYELLRAPDTRMWIPAFFEAPRARNQVSPTFVLLACKVKAEICDLESFYLFILQSLESVDGPFSLFLDCTGFSYTNEISIPWFRQLLELTPSQTSMYLANIWVYNSNAGFRRYLRKLSAERTERRWTSAVKAVSTLDELSACLPNYEQVLPMSSWNMFHDKRLVISHVTHLQQFQMQIPVVFHIGPKTLLIRSAKRLELLSDSKCTLNDVIKLKDIEEMHRIPPSNVHSDPGFIIRQHGCPGVMKFVSVNTDRIIETLTSAQAELLAGPPEFEFRQKYLKPPVIYGALLNGAIFNLCSTDPLIRLAALSFLQGLARAMHIDKLDDIVPAPGGYVPRVGMMFVADISDRLARAMPSVSLSFVDEYFATISTATPAELVIYAHAFKPWLQNLAGSLVCPREEYEGVRAQVKSGLRRLIELTLNQTEMQSILHARIWPSLARQETILPLIIEELAVSAINYGANSPRFTEVCEIAVSVNSINFQGKLLHRLRRAIARTTSQPVALIADSAEWPEITALIRMEMSISFSAHLQAQLYLPDILHIVTMLLGTGTVTNRSTIYSIVVNTVSCLCSLLGPNAEGTPLYAILKKLGQPSSQALFGLYANEASMRYSEDDLTVREPISSIALEAIVQLLIEVVKVASPTLDTANRWRSRWASLVTSTCFQANPALQPRAFVVLGFLLTEEVDDDLLFQVLSALKPALSLPNGIDRSLATSIISCSAKVLAGVGSNSPYRSASFWIGVGLLQIEDPAIYASALKLTRSAVHELCRSETLGKQRLSHYLLDSRDEGTVEVLMQIDECCGLRFDNGDGGLTSDGAVYFGFALSGVLIKGLRHAQIAQDAEEFLEILLVQATKHIDSEQSTAYRVNPEALPYFTTLLPIAARTGRLAQLFELAGVDRRGFDSASLSISYGFIVDQLAMSDHETALLVVSLMTSLIWTADDESELVFLYGMLAELVHRDTIPHIMLLVQSELSGRIQEIMRTSENTTLLNACQTVMFPHHPRASGSPFLARLTEGMIDCSSDLLSILSQLGFAGILLHNCFYETEEGENGGGPGGAGTKDYEVKVARLCVQLINETLAV</sequence>
<dbReference type="InterPro" id="IPR001251">
    <property type="entry name" value="CRAL-TRIO_dom"/>
</dbReference>
<dbReference type="InterPro" id="IPR036865">
    <property type="entry name" value="CRAL-TRIO_dom_sf"/>
</dbReference>
<dbReference type="InterPro" id="IPR011993">
    <property type="entry name" value="PH-like_dom_sf"/>
</dbReference>
<dbReference type="SMART" id="SM00323">
    <property type="entry name" value="RasGAP"/>
    <property type="match status" value="1"/>
</dbReference>
<evidence type="ECO:0000256" key="1">
    <source>
        <dbReference type="ARBA" id="ARBA00022468"/>
    </source>
</evidence>
<keyword evidence="6" id="KW-1185">Reference proteome</keyword>
<gene>
    <name evidence="5" type="ORF">CROQUDRAFT_108948</name>
</gene>